<keyword evidence="1" id="KW-0472">Membrane</keyword>
<feature type="transmembrane region" description="Helical" evidence="1">
    <location>
        <begin position="81"/>
        <end position="101"/>
    </location>
</feature>
<proteinExistence type="predicted"/>
<evidence type="ECO:0000313" key="2">
    <source>
        <dbReference type="EMBL" id="MBB6229545.1"/>
    </source>
</evidence>
<feature type="transmembrane region" description="Helical" evidence="1">
    <location>
        <begin position="36"/>
        <end position="60"/>
    </location>
</feature>
<keyword evidence="1" id="KW-1133">Transmembrane helix</keyword>
<keyword evidence="3" id="KW-1185">Reference proteome</keyword>
<evidence type="ECO:0000256" key="1">
    <source>
        <dbReference type="SAM" id="Phobius"/>
    </source>
</evidence>
<dbReference type="Gene3D" id="1.20.1640.10">
    <property type="entry name" value="Multidrug efflux transporter AcrB transmembrane domain"/>
    <property type="match status" value="1"/>
</dbReference>
<dbReference type="Proteomes" id="UP000538147">
    <property type="component" value="Unassembled WGS sequence"/>
</dbReference>
<dbReference type="InterPro" id="IPR001036">
    <property type="entry name" value="Acrflvin-R"/>
</dbReference>
<dbReference type="Pfam" id="PF00873">
    <property type="entry name" value="ACR_tran"/>
    <property type="match status" value="1"/>
</dbReference>
<comment type="caution">
    <text evidence="2">The sequence shown here is derived from an EMBL/GenBank/DDBJ whole genome shotgun (WGS) entry which is preliminary data.</text>
</comment>
<dbReference type="AlphaFoldDB" id="A0A841LIA6"/>
<sequence>MLFKSAKDAAIVFSGVPLALTGGVAALLLRGIPFSISAGVGFIALSGVAVLNGVVMLTFIQQLRAEGRHLDDAIREGALTRLRPVLMTALVASLGFVPMALNVGLGSEVQRPLATVVIGGIISSTLLTLVVLPALYRIVHGRRASDEQADGPLAPQIST</sequence>
<name>A0A841LIA6_9SPHN</name>
<dbReference type="PANTHER" id="PTHR32063:SF24">
    <property type="entry name" value="CATION EFFLUX SYSTEM (ACRB_ACRD_ACRF FAMILY)"/>
    <property type="match status" value="1"/>
</dbReference>
<dbReference type="SUPFAM" id="SSF82866">
    <property type="entry name" value="Multidrug efflux transporter AcrB transmembrane domain"/>
    <property type="match status" value="1"/>
</dbReference>
<dbReference type="PANTHER" id="PTHR32063">
    <property type="match status" value="1"/>
</dbReference>
<gene>
    <name evidence="2" type="ORF">FHS79_003749</name>
</gene>
<keyword evidence="1" id="KW-0812">Transmembrane</keyword>
<protein>
    <submittedName>
        <fullName evidence="2">Cu/Ag efflux pump CusA</fullName>
    </submittedName>
</protein>
<reference evidence="2 3" key="1">
    <citation type="submission" date="2020-08" db="EMBL/GenBank/DDBJ databases">
        <title>Genomic Encyclopedia of Type Strains, Phase IV (KMG-IV): sequencing the most valuable type-strain genomes for metagenomic binning, comparative biology and taxonomic classification.</title>
        <authorList>
            <person name="Goeker M."/>
        </authorList>
    </citation>
    <scope>NUCLEOTIDE SEQUENCE [LARGE SCALE GENOMIC DNA]</scope>
    <source>
        <strain evidence="2 3">DSM 102189</strain>
    </source>
</reference>
<accession>A0A841LIA6</accession>
<feature type="transmembrane region" description="Helical" evidence="1">
    <location>
        <begin position="113"/>
        <end position="136"/>
    </location>
</feature>
<dbReference type="GO" id="GO:0005886">
    <property type="term" value="C:plasma membrane"/>
    <property type="evidence" value="ECO:0007669"/>
    <property type="project" value="TreeGrafter"/>
</dbReference>
<organism evidence="2 3">
    <name type="scientific">Polymorphobacter multimanifer</name>
    <dbReference type="NCBI Taxonomy" id="1070431"/>
    <lineage>
        <taxon>Bacteria</taxon>
        <taxon>Pseudomonadati</taxon>
        <taxon>Pseudomonadota</taxon>
        <taxon>Alphaproteobacteria</taxon>
        <taxon>Sphingomonadales</taxon>
        <taxon>Sphingosinicellaceae</taxon>
        <taxon>Polymorphobacter</taxon>
    </lineage>
</organism>
<dbReference type="EMBL" id="JACIIV010000067">
    <property type="protein sequence ID" value="MBB6229545.1"/>
    <property type="molecule type" value="Genomic_DNA"/>
</dbReference>
<evidence type="ECO:0000313" key="3">
    <source>
        <dbReference type="Proteomes" id="UP000538147"/>
    </source>
</evidence>
<dbReference type="PRINTS" id="PR00702">
    <property type="entry name" value="ACRIFLAVINRP"/>
</dbReference>
<dbReference type="GO" id="GO:0042910">
    <property type="term" value="F:xenobiotic transmembrane transporter activity"/>
    <property type="evidence" value="ECO:0007669"/>
    <property type="project" value="TreeGrafter"/>
</dbReference>